<dbReference type="EMBL" id="QROF01000005">
    <property type="protein sequence ID" value="RHL04796.1"/>
    <property type="molecule type" value="Genomic_DNA"/>
</dbReference>
<evidence type="ECO:0000313" key="11">
    <source>
        <dbReference type="Proteomes" id="UP000095673"/>
    </source>
</evidence>
<dbReference type="EMBL" id="QSAE01000046">
    <property type="protein sequence ID" value="RGW38579.1"/>
    <property type="molecule type" value="Genomic_DNA"/>
</dbReference>
<reference evidence="3 19" key="4">
    <citation type="journal article" date="2019" name="Nat. Med.">
        <title>A library of human gut bacterial isolates paired with longitudinal multiomics data enables mechanistic microbiome research.</title>
        <authorList>
            <person name="Poyet M."/>
            <person name="Groussin M."/>
            <person name="Gibbons S.M."/>
            <person name="Avila-Pacheco J."/>
            <person name="Jiang X."/>
            <person name="Kearney S.M."/>
            <person name="Perrotta A.R."/>
            <person name="Berdy B."/>
            <person name="Zhao S."/>
            <person name="Lieberman T.D."/>
            <person name="Swanson P.K."/>
            <person name="Smith M."/>
            <person name="Roesemann S."/>
            <person name="Alexander J.E."/>
            <person name="Rich S.A."/>
            <person name="Livny J."/>
            <person name="Vlamakis H."/>
            <person name="Clish C."/>
            <person name="Bullock K."/>
            <person name="Deik A."/>
            <person name="Scott J."/>
            <person name="Pierce K.A."/>
            <person name="Xavier R.J."/>
            <person name="Alm E.J."/>
        </authorList>
    </citation>
    <scope>NUCLEOTIDE SEQUENCE [LARGE SCALE GENOMIC DNA]</scope>
    <source>
        <strain evidence="3 19">BIOML-A11</strain>
    </source>
</reference>
<gene>
    <name evidence="9" type="ORF">DW038_07075</name>
    <name evidence="8" type="ORF">DW703_11995</name>
    <name evidence="7" type="ORF">DW775_00565</name>
    <name evidence="6" type="ORF">DW912_12055</name>
    <name evidence="5" type="ORF">DWV78_12385</name>
    <name evidence="1" type="ORF">ERS852580_00353</name>
    <name evidence="10" type="ORF">FYL37_07455</name>
    <name evidence="3" type="ORF">GKE07_01955</name>
    <name evidence="4" type="ORF">LD38_08615</name>
    <name evidence="2" type="ORF">PNE45_00090</name>
</gene>
<reference evidence="10 18" key="5">
    <citation type="submission" date="2019-08" db="EMBL/GenBank/DDBJ databases">
        <authorList>
            <person name="Duncan S."/>
            <person name="Walker A."/>
        </authorList>
    </citation>
    <scope>NUCLEOTIDE SEQUENCE [LARGE SCALE GENOMIC DNA]</scope>
    <source>
        <strain evidence="10 18">L2-21</strain>
    </source>
</reference>
<protein>
    <submittedName>
        <fullName evidence="1">Uncharacterized protein</fullName>
    </submittedName>
</protein>
<dbReference type="AlphaFoldDB" id="A0A173R9Q7"/>
<evidence type="ECO:0000313" key="9">
    <source>
        <dbReference type="EMBL" id="RHL04796.1"/>
    </source>
</evidence>
<dbReference type="EMBL" id="JRFS01000016">
    <property type="protein sequence ID" value="PWE83541.1"/>
    <property type="molecule type" value="Genomic_DNA"/>
</dbReference>
<dbReference type="Proteomes" id="UP000479563">
    <property type="component" value="Unassembled WGS sequence"/>
</dbReference>
<evidence type="ECO:0000313" key="17">
    <source>
        <dbReference type="Proteomes" id="UP000286581"/>
    </source>
</evidence>
<evidence type="ECO:0000313" key="8">
    <source>
        <dbReference type="EMBL" id="RHF02036.1"/>
    </source>
</evidence>
<dbReference type="Proteomes" id="UP000283501">
    <property type="component" value="Unassembled WGS sequence"/>
</dbReference>
<evidence type="ECO:0000313" key="16">
    <source>
        <dbReference type="Proteomes" id="UP000286220"/>
    </source>
</evidence>
<dbReference type="EMBL" id="VSTG01000008">
    <property type="protein sequence ID" value="TYL58041.1"/>
    <property type="molecule type" value="Genomic_DNA"/>
</dbReference>
<dbReference type="EMBL" id="QSKY01000019">
    <property type="protein sequence ID" value="RHF02036.1"/>
    <property type="molecule type" value="Genomic_DNA"/>
</dbReference>
<dbReference type="Proteomes" id="UP000095673">
    <property type="component" value="Unassembled WGS sequence"/>
</dbReference>
<name>A0A173R9Q7_9FIRM</name>
<evidence type="ECO:0000313" key="5">
    <source>
        <dbReference type="EMBL" id="RGW38579.1"/>
    </source>
</evidence>
<evidence type="ECO:0000313" key="4">
    <source>
        <dbReference type="EMBL" id="PWE83541.1"/>
    </source>
</evidence>
<dbReference type="Proteomes" id="UP001212823">
    <property type="component" value="Unassembled WGS sequence"/>
</dbReference>
<dbReference type="EMBL" id="QSFZ01000013">
    <property type="protein sequence ID" value="RHA90655.1"/>
    <property type="molecule type" value="Genomic_DNA"/>
</dbReference>
<reference evidence="10 18" key="6">
    <citation type="submission" date="2019-09" db="EMBL/GenBank/DDBJ databases">
        <title>Strain-level analysis of Eubacterium rectale using genomes from metagenomes.</title>
        <authorList>
            <person name="Karcher N."/>
            <person name="Segata N."/>
        </authorList>
    </citation>
    <scope>NUCLEOTIDE SEQUENCE [LARGE SCALE GENOMIC DNA]</scope>
    <source>
        <strain evidence="10 18">L2-21</strain>
    </source>
</reference>
<reference evidence="2" key="7">
    <citation type="submission" date="2023-01" db="EMBL/GenBank/DDBJ databases">
        <title>Human gut microbiome strain richness.</title>
        <authorList>
            <person name="Chen-Liaw A."/>
        </authorList>
    </citation>
    <scope>NUCLEOTIDE SEQUENCE</scope>
    <source>
        <strain evidence="2">1001283st1_D2_1001283B150209_150212</strain>
    </source>
</reference>
<evidence type="ECO:0000313" key="6">
    <source>
        <dbReference type="EMBL" id="RHA90655.1"/>
    </source>
</evidence>
<dbReference type="EMBL" id="QSJS01000001">
    <property type="protein sequence ID" value="RHD98018.1"/>
    <property type="molecule type" value="Genomic_DNA"/>
</dbReference>
<evidence type="ECO:0000313" key="12">
    <source>
        <dbReference type="Proteomes" id="UP000245905"/>
    </source>
</evidence>
<evidence type="ECO:0000313" key="13">
    <source>
        <dbReference type="Proteomes" id="UP000283501"/>
    </source>
</evidence>
<dbReference type="Proteomes" id="UP000284835">
    <property type="component" value="Unassembled WGS sequence"/>
</dbReference>
<organism evidence="1 11">
    <name type="scientific">Agathobacter rectalis</name>
    <dbReference type="NCBI Taxonomy" id="39491"/>
    <lineage>
        <taxon>Bacteria</taxon>
        <taxon>Bacillati</taxon>
        <taxon>Bacillota</taxon>
        <taxon>Clostridia</taxon>
        <taxon>Lachnospirales</taxon>
        <taxon>Lachnospiraceae</taxon>
        <taxon>Agathobacter</taxon>
    </lineage>
</organism>
<dbReference type="Proteomes" id="UP000286181">
    <property type="component" value="Unassembled WGS sequence"/>
</dbReference>
<reference evidence="13 14" key="3">
    <citation type="submission" date="2018-08" db="EMBL/GenBank/DDBJ databases">
        <title>A genome reference for cultivated species of the human gut microbiota.</title>
        <authorList>
            <person name="Zou Y."/>
            <person name="Xue W."/>
            <person name="Luo G."/>
        </authorList>
    </citation>
    <scope>NUCLEOTIDE SEQUENCE [LARGE SCALE GENOMIC DNA]</scope>
    <source>
        <strain evidence="5 17">AF12-8</strain>
        <strain evidence="9 15">AF39-14AC</strain>
        <strain evidence="8 13">AM26-2LB</strain>
        <strain evidence="7 14">AM30-13AC</strain>
        <strain evidence="6 16">AM42-17AT</strain>
    </source>
</reference>
<evidence type="ECO:0000313" key="15">
    <source>
        <dbReference type="Proteomes" id="UP000286181"/>
    </source>
</evidence>
<proteinExistence type="predicted"/>
<dbReference type="Proteomes" id="UP000286581">
    <property type="component" value="Unassembled WGS sequence"/>
</dbReference>
<evidence type="ECO:0000313" key="3">
    <source>
        <dbReference type="EMBL" id="MSC59005.1"/>
    </source>
</evidence>
<evidence type="ECO:0000313" key="1">
    <source>
        <dbReference type="EMBL" id="CUM74349.1"/>
    </source>
</evidence>
<evidence type="ECO:0000313" key="14">
    <source>
        <dbReference type="Proteomes" id="UP000284835"/>
    </source>
</evidence>
<reference evidence="4 12" key="1">
    <citation type="submission" date="2014-09" db="EMBL/GenBank/DDBJ databases">
        <title>Butyrate-producing bacteria isolated from human gut.</title>
        <authorList>
            <person name="Zhang Q."/>
            <person name="Zhao L."/>
        </authorList>
    </citation>
    <scope>NUCLEOTIDE SEQUENCE [LARGE SCALE GENOMIC DNA]</scope>
    <source>
        <strain evidence="4 12">R22</strain>
    </source>
</reference>
<dbReference type="Proteomes" id="UP000286220">
    <property type="component" value="Unassembled WGS sequence"/>
</dbReference>
<dbReference type="EMBL" id="WKQP01000002">
    <property type="protein sequence ID" value="MSC59005.1"/>
    <property type="molecule type" value="Genomic_DNA"/>
</dbReference>
<evidence type="ECO:0000313" key="7">
    <source>
        <dbReference type="EMBL" id="RHD98018.1"/>
    </source>
</evidence>
<evidence type="ECO:0000313" key="10">
    <source>
        <dbReference type="EMBL" id="TYL58041.1"/>
    </source>
</evidence>
<reference evidence="1 11" key="2">
    <citation type="submission" date="2015-09" db="EMBL/GenBank/DDBJ databases">
        <authorList>
            <consortium name="Pathogen Informatics"/>
        </authorList>
    </citation>
    <scope>NUCLEOTIDE SEQUENCE [LARGE SCALE GENOMIC DNA]</scope>
    <source>
        <strain evidence="1 11">2789STDY5834968</strain>
    </source>
</reference>
<dbReference type="GeneID" id="86989524"/>
<evidence type="ECO:0000313" key="19">
    <source>
        <dbReference type="Proteomes" id="UP000479563"/>
    </source>
</evidence>
<dbReference type="Proteomes" id="UP000324325">
    <property type="component" value="Unassembled WGS sequence"/>
</dbReference>
<sequence>MITGEVCFSTQKVRYAPVINGKNIFTDAYITKRYTITYDKITGRMSYSINNASYKSNRGDSPSMIVLNAQVAEMGSR</sequence>
<evidence type="ECO:0000313" key="18">
    <source>
        <dbReference type="Proteomes" id="UP000324325"/>
    </source>
</evidence>
<accession>A0A173R9Q7</accession>
<dbReference type="EMBL" id="JAQLYE010000001">
    <property type="protein sequence ID" value="MDB8016430.1"/>
    <property type="molecule type" value="Genomic_DNA"/>
</dbReference>
<evidence type="ECO:0000313" key="2">
    <source>
        <dbReference type="EMBL" id="MDB8016430.1"/>
    </source>
</evidence>
<dbReference type="EMBL" id="CYXM01000001">
    <property type="protein sequence ID" value="CUM74349.1"/>
    <property type="molecule type" value="Genomic_DNA"/>
</dbReference>
<dbReference type="Proteomes" id="UP000245905">
    <property type="component" value="Unassembled WGS sequence"/>
</dbReference>
<dbReference type="RefSeq" id="WP_012743569.1">
    <property type="nucleotide sequence ID" value="NZ_CP092643.1"/>
</dbReference>